<gene>
    <name evidence="1" type="ORF">Cvel_3906</name>
</gene>
<reference evidence="1" key="1">
    <citation type="submission" date="2014-11" db="EMBL/GenBank/DDBJ databases">
        <authorList>
            <person name="Otto D Thomas"/>
            <person name="Naeem Raeece"/>
        </authorList>
    </citation>
    <scope>NUCLEOTIDE SEQUENCE</scope>
</reference>
<organism evidence="1">
    <name type="scientific">Chromera velia CCMP2878</name>
    <dbReference type="NCBI Taxonomy" id="1169474"/>
    <lineage>
        <taxon>Eukaryota</taxon>
        <taxon>Sar</taxon>
        <taxon>Alveolata</taxon>
        <taxon>Colpodellida</taxon>
        <taxon>Chromeraceae</taxon>
        <taxon>Chromera</taxon>
    </lineage>
</organism>
<evidence type="ECO:0000313" key="1">
    <source>
        <dbReference type="EMBL" id="CEM20305.1"/>
    </source>
</evidence>
<accession>A0A0G4FY77</accession>
<protein>
    <submittedName>
        <fullName evidence="1">Uncharacterized protein</fullName>
    </submittedName>
</protein>
<sequence length="293" mass="32376">MRRDVFSLERAEQSTFLLHRLIQTASVGTAKSQKCLDWAARIPNGVSSFERGADDTQFFETSALELASRLRNIEAIGLLVAAGAHVNRVGDEVDAPVWLTLKLIERKTAVTWGPAPPTDAELKFEENHPILKEFDVPIKQEHARGLLGPPERRSRRKPFVDREADARTVALLEALGLHGGGAFRKLRADGHCPVSVACSLSYEKTVDLMLERGASPKGVPGRWVGNLKDRVPLLEALTHWSSSLVYLLLQSGADPNKKGLCDVGGYFSQKKNWNVDYPMMLAKNVHPLQVALL</sequence>
<dbReference type="AlphaFoldDB" id="A0A0G4FY77"/>
<proteinExistence type="predicted"/>
<name>A0A0G4FY77_9ALVE</name>
<dbReference type="Gene3D" id="1.25.40.20">
    <property type="entry name" value="Ankyrin repeat-containing domain"/>
    <property type="match status" value="1"/>
</dbReference>
<dbReference type="EMBL" id="CDMZ01000728">
    <property type="protein sequence ID" value="CEM20305.1"/>
    <property type="molecule type" value="Genomic_DNA"/>
</dbReference>
<dbReference type="VEuPathDB" id="CryptoDB:Cvel_3906"/>
<dbReference type="PhylomeDB" id="A0A0G4FY77"/>
<dbReference type="InterPro" id="IPR036770">
    <property type="entry name" value="Ankyrin_rpt-contain_sf"/>
</dbReference>
<dbReference type="SUPFAM" id="SSF48403">
    <property type="entry name" value="Ankyrin repeat"/>
    <property type="match status" value="1"/>
</dbReference>